<gene>
    <name evidence="9" type="ordered locus">BN4_12782</name>
</gene>
<dbReference type="Pfam" id="PF14697">
    <property type="entry name" value="Fer4_21"/>
    <property type="match status" value="1"/>
</dbReference>
<keyword evidence="7" id="KW-1133">Transmembrane helix</keyword>
<feature type="transmembrane region" description="Helical" evidence="7">
    <location>
        <begin position="131"/>
        <end position="152"/>
    </location>
</feature>
<reference evidence="9 10" key="1">
    <citation type="journal article" date="2013" name="PLoS ONE">
        <title>The first genomic and proteomic characterization of a deep-sea sulfate reducer: insights into the piezophilic lifestyle of Desulfovibrio piezophilus.</title>
        <authorList>
            <person name="Pradel N."/>
            <person name="Ji B."/>
            <person name="Gimenez G."/>
            <person name="Talla E."/>
            <person name="Lenoble P."/>
            <person name="Garel M."/>
            <person name="Tamburini C."/>
            <person name="Fourquet P."/>
            <person name="Lebrun R."/>
            <person name="Bertin P."/>
            <person name="Denis Y."/>
            <person name="Pophillat M."/>
            <person name="Barbe V."/>
            <person name="Ollivier B."/>
            <person name="Dolla A."/>
        </authorList>
    </citation>
    <scope>NUCLEOTIDE SEQUENCE [LARGE SCALE GENOMIC DNA]</scope>
    <source>
        <strain evidence="10">DSM 10523 / SB164P1</strain>
    </source>
</reference>
<dbReference type="EMBL" id="FO203427">
    <property type="protein sequence ID" value="CCH50015.1"/>
    <property type="molecule type" value="Genomic_DNA"/>
</dbReference>
<dbReference type="eggNOG" id="COG0348">
    <property type="taxonomic scope" value="Bacteria"/>
</dbReference>
<evidence type="ECO:0000256" key="4">
    <source>
        <dbReference type="ARBA" id="ARBA00023004"/>
    </source>
</evidence>
<dbReference type="Proteomes" id="UP000011724">
    <property type="component" value="Chromosome"/>
</dbReference>
<keyword evidence="5" id="KW-0411">Iron-sulfur</keyword>
<dbReference type="InterPro" id="IPR017900">
    <property type="entry name" value="4Fe4S_Fe_S_CS"/>
</dbReference>
<dbReference type="AlphaFoldDB" id="M1WMW4"/>
<organism evidence="9 10">
    <name type="scientific">Pseudodesulfovibrio piezophilus (strain DSM 21447 / JCM 15486 / C1TLV30)</name>
    <name type="common">Desulfovibrio piezophilus</name>
    <dbReference type="NCBI Taxonomy" id="1322246"/>
    <lineage>
        <taxon>Bacteria</taxon>
        <taxon>Pseudomonadati</taxon>
        <taxon>Thermodesulfobacteriota</taxon>
        <taxon>Desulfovibrionia</taxon>
        <taxon>Desulfovibrionales</taxon>
        <taxon>Desulfovibrionaceae</taxon>
    </lineage>
</organism>
<dbReference type="InterPro" id="IPR052378">
    <property type="entry name" value="NosR_regulator"/>
</dbReference>
<reference evidence="10" key="2">
    <citation type="journal article" date="2013" name="Stand. Genomic Sci.">
        <title>Complete genome sequence of Desulfocapsa sulfexigens, a marine deltaproteobacterium specialized in disproportionating inorganic sulfur compounds.</title>
        <authorList>
            <person name="Finster K.W."/>
            <person name="Kjeldsen K.U."/>
            <person name="Kube M."/>
            <person name="Reinhardt R."/>
            <person name="Mussmann M."/>
            <person name="Amann R."/>
            <person name="Schreiber L."/>
        </authorList>
    </citation>
    <scope>NUCLEOTIDE SEQUENCE [LARGE SCALE GENOMIC DNA]</scope>
    <source>
        <strain evidence="10">DSM 10523 / SB164P1</strain>
    </source>
</reference>
<dbReference type="PATRIC" id="fig|879567.3.peg.2984"/>
<keyword evidence="2" id="KW-1003">Cell membrane</keyword>
<feature type="transmembrane region" description="Helical" evidence="7">
    <location>
        <begin position="172"/>
        <end position="196"/>
    </location>
</feature>
<dbReference type="GO" id="GO:0051536">
    <property type="term" value="F:iron-sulfur cluster binding"/>
    <property type="evidence" value="ECO:0007669"/>
    <property type="project" value="UniProtKB-KW"/>
</dbReference>
<evidence type="ECO:0000313" key="9">
    <source>
        <dbReference type="EMBL" id="CCH50015.1"/>
    </source>
</evidence>
<evidence type="ECO:0000256" key="5">
    <source>
        <dbReference type="ARBA" id="ARBA00023014"/>
    </source>
</evidence>
<dbReference type="BioCyc" id="DPIE1322246:BN4_RS13980-MONOMER"/>
<keyword evidence="4" id="KW-0408">Iron</keyword>
<feature type="domain" description="4Fe-4S ferredoxin-type" evidence="8">
    <location>
        <begin position="220"/>
        <end position="248"/>
    </location>
</feature>
<keyword evidence="7" id="KW-0812">Transmembrane</keyword>
<dbReference type="OrthoDB" id="9784262at2"/>
<sequence>MKSTITPARFRLVIQTVFVVFNIYVGIRFAAFVAWATNKTDVFTPKPGAVEGFLPISALLGFRQWITTGLWDTVHPAGLTIFLALLVMALLFRKGFCGYICPIGFLSGLLDRAGRKMGLSRIPVKWVDYPLLSVKYLLTGFFLYTVFVSMGLASVQSFLGTPFNVVADAKMLAFFMSPSLLSLIIIAVLIIFTLIFRYAWCRYLCPYGALLGALAFFSPTTVSRNEETCIDCGKCTRGCPGGIRVQQKKHVRSPECIGCAECLGNCPVDGCLNVTVGGRYSVPWMMIGIGAVVTLLAFWGWARATGHWNAEMPAAMIKRFYSLFFTAG</sequence>
<dbReference type="PROSITE" id="PS51379">
    <property type="entry name" value="4FE4S_FER_2"/>
    <property type="match status" value="2"/>
</dbReference>
<accession>M1WMW4</accession>
<dbReference type="PROSITE" id="PS00198">
    <property type="entry name" value="4FE4S_FER_1"/>
    <property type="match status" value="2"/>
</dbReference>
<dbReference type="GO" id="GO:0005886">
    <property type="term" value="C:plasma membrane"/>
    <property type="evidence" value="ECO:0007669"/>
    <property type="project" value="UniProtKB-SubCell"/>
</dbReference>
<keyword evidence="3" id="KW-0479">Metal-binding</keyword>
<evidence type="ECO:0000256" key="3">
    <source>
        <dbReference type="ARBA" id="ARBA00022723"/>
    </source>
</evidence>
<dbReference type="KEGG" id="dpi:BN4_12782"/>
<dbReference type="InterPro" id="IPR017896">
    <property type="entry name" value="4Fe4S_Fe-S-bd"/>
</dbReference>
<evidence type="ECO:0000256" key="6">
    <source>
        <dbReference type="ARBA" id="ARBA00023136"/>
    </source>
</evidence>
<feature type="transmembrane region" description="Helical" evidence="7">
    <location>
        <begin position="81"/>
        <end position="110"/>
    </location>
</feature>
<dbReference type="Pfam" id="PF12801">
    <property type="entry name" value="Fer4_5"/>
    <property type="match status" value="2"/>
</dbReference>
<dbReference type="PANTHER" id="PTHR30224">
    <property type="entry name" value="ELECTRON TRANSPORT PROTEIN"/>
    <property type="match status" value="1"/>
</dbReference>
<evidence type="ECO:0000256" key="7">
    <source>
        <dbReference type="SAM" id="Phobius"/>
    </source>
</evidence>
<protein>
    <submittedName>
        <fullName evidence="9">4Fe-4S ferredoxin iron-sulfur binding domain protein</fullName>
    </submittedName>
</protein>
<dbReference type="SUPFAM" id="SSF54862">
    <property type="entry name" value="4Fe-4S ferredoxins"/>
    <property type="match status" value="1"/>
</dbReference>
<dbReference type="PANTHER" id="PTHR30224:SF4">
    <property type="entry name" value="ELECTRON TRANSPORT PROTEIN YCCM-RELATED"/>
    <property type="match status" value="1"/>
</dbReference>
<evidence type="ECO:0000313" key="10">
    <source>
        <dbReference type="Proteomes" id="UP000011724"/>
    </source>
</evidence>
<comment type="subcellular location">
    <subcellularLocation>
        <location evidence="1">Cell membrane</location>
    </subcellularLocation>
</comment>
<feature type="transmembrane region" description="Helical" evidence="7">
    <location>
        <begin position="282"/>
        <end position="302"/>
    </location>
</feature>
<dbReference type="GO" id="GO:0046872">
    <property type="term" value="F:metal ion binding"/>
    <property type="evidence" value="ECO:0007669"/>
    <property type="project" value="UniProtKB-KW"/>
</dbReference>
<feature type="domain" description="4Fe-4S ferredoxin-type" evidence="8">
    <location>
        <begin position="250"/>
        <end position="277"/>
    </location>
</feature>
<dbReference type="HOGENOM" id="CLU_033147_0_0_7"/>
<feature type="transmembrane region" description="Helical" evidence="7">
    <location>
        <begin position="12"/>
        <end position="36"/>
    </location>
</feature>
<dbReference type="STRING" id="1322246.BN4_12782"/>
<evidence type="ECO:0000259" key="8">
    <source>
        <dbReference type="PROSITE" id="PS51379"/>
    </source>
</evidence>
<dbReference type="Gene3D" id="3.30.70.20">
    <property type="match status" value="1"/>
</dbReference>
<keyword evidence="10" id="KW-1185">Reference proteome</keyword>
<evidence type="ECO:0000256" key="2">
    <source>
        <dbReference type="ARBA" id="ARBA00022475"/>
    </source>
</evidence>
<evidence type="ECO:0000256" key="1">
    <source>
        <dbReference type="ARBA" id="ARBA00004236"/>
    </source>
</evidence>
<name>M1WMW4_PSEP2</name>
<dbReference type="RefSeq" id="WP_015416057.1">
    <property type="nucleotide sequence ID" value="NC_020409.1"/>
</dbReference>
<proteinExistence type="predicted"/>
<keyword evidence="6 7" id="KW-0472">Membrane</keyword>
<feature type="transmembrane region" description="Helical" evidence="7">
    <location>
        <begin position="203"/>
        <end position="222"/>
    </location>
</feature>